<sequence>MSSAGLYFQTSALIGNREEAQNEILLEEYRRLIKEIHHTRHEMSDRLVLTMKSCILARAGQVRNID</sequence>
<evidence type="ECO:0000313" key="2">
    <source>
        <dbReference type="EMBL" id="TPX39944.1"/>
    </source>
</evidence>
<protein>
    <submittedName>
        <fullName evidence="2">Uncharacterized protein</fullName>
    </submittedName>
</protein>
<dbReference type="Proteomes" id="UP000317494">
    <property type="component" value="Unassembled WGS sequence"/>
</dbReference>
<organism evidence="2 4">
    <name type="scientific">Synchytrium endobioticum</name>
    <dbReference type="NCBI Taxonomy" id="286115"/>
    <lineage>
        <taxon>Eukaryota</taxon>
        <taxon>Fungi</taxon>
        <taxon>Fungi incertae sedis</taxon>
        <taxon>Chytridiomycota</taxon>
        <taxon>Chytridiomycota incertae sedis</taxon>
        <taxon>Chytridiomycetes</taxon>
        <taxon>Synchytriales</taxon>
        <taxon>Synchytriaceae</taxon>
        <taxon>Synchytrium</taxon>
    </lineage>
</organism>
<comment type="caution">
    <text evidence="2">The sequence shown here is derived from an EMBL/GenBank/DDBJ whole genome shotgun (WGS) entry which is preliminary data.</text>
</comment>
<reference evidence="3 4" key="1">
    <citation type="journal article" date="2019" name="Sci. Rep.">
        <title>Comparative genomics of chytrid fungi reveal insights into the obligate biotrophic and pathogenic lifestyle of Synchytrium endobioticum.</title>
        <authorList>
            <person name="van de Vossenberg B.T.L.H."/>
            <person name="Warris S."/>
            <person name="Nguyen H.D.T."/>
            <person name="van Gent-Pelzer M.P.E."/>
            <person name="Joly D.L."/>
            <person name="van de Geest H.C."/>
            <person name="Bonants P.J.M."/>
            <person name="Smith D.S."/>
            <person name="Levesque C.A."/>
            <person name="van der Lee T.A.J."/>
        </authorList>
    </citation>
    <scope>NUCLEOTIDE SEQUENCE [LARGE SCALE GENOMIC DNA]</scope>
    <source>
        <strain evidence="2 4">LEV6574</strain>
        <strain evidence="1 3">MB42</strain>
    </source>
</reference>
<dbReference type="EMBL" id="QEAN01000526">
    <property type="protein sequence ID" value="TPX33670.1"/>
    <property type="molecule type" value="Genomic_DNA"/>
</dbReference>
<name>A0A507CM68_9FUNG</name>
<accession>A0A507CM68</accession>
<dbReference type="VEuPathDB" id="FungiDB:SeMB42_g07440"/>
<dbReference type="AlphaFoldDB" id="A0A507CM68"/>
<dbReference type="EMBL" id="QEAM01000431">
    <property type="protein sequence ID" value="TPX39944.1"/>
    <property type="molecule type" value="Genomic_DNA"/>
</dbReference>
<dbReference type="Proteomes" id="UP000320475">
    <property type="component" value="Unassembled WGS sequence"/>
</dbReference>
<keyword evidence="3" id="KW-1185">Reference proteome</keyword>
<evidence type="ECO:0000313" key="4">
    <source>
        <dbReference type="Proteomes" id="UP000320475"/>
    </source>
</evidence>
<evidence type="ECO:0000313" key="1">
    <source>
        <dbReference type="EMBL" id="TPX33670.1"/>
    </source>
</evidence>
<evidence type="ECO:0000313" key="3">
    <source>
        <dbReference type="Proteomes" id="UP000317494"/>
    </source>
</evidence>
<gene>
    <name evidence="2" type="ORF">SeLEV6574_g06905</name>
    <name evidence="1" type="ORF">SeMB42_g07440</name>
</gene>
<proteinExistence type="predicted"/>